<comment type="caution">
    <text evidence="1">The sequence shown here is derived from an EMBL/GenBank/DDBJ whole genome shotgun (WGS) entry which is preliminary data.</text>
</comment>
<dbReference type="EMBL" id="BMTD01000009">
    <property type="protein sequence ID" value="GGV02301.1"/>
    <property type="molecule type" value="Genomic_DNA"/>
</dbReference>
<dbReference type="AlphaFoldDB" id="A0A918ICP2"/>
<evidence type="ECO:0000313" key="1">
    <source>
        <dbReference type="EMBL" id="GGV02301.1"/>
    </source>
</evidence>
<evidence type="ECO:0008006" key="3">
    <source>
        <dbReference type="Google" id="ProtNLM"/>
    </source>
</evidence>
<dbReference type="SUPFAM" id="SSF52309">
    <property type="entry name" value="N-(deoxy)ribosyltransferase-like"/>
    <property type="match status" value="1"/>
</dbReference>
<dbReference type="RefSeq" id="WP_191875191.1">
    <property type="nucleotide sequence ID" value="NZ_BMTD01000009.1"/>
</dbReference>
<name>A0A918ICP2_9ACTN</name>
<dbReference type="InterPro" id="IPR007710">
    <property type="entry name" value="Nucleoside_deoxyribTrfase"/>
</dbReference>
<proteinExistence type="predicted"/>
<dbReference type="Gene3D" id="3.40.50.450">
    <property type="match status" value="1"/>
</dbReference>
<reference evidence="1" key="2">
    <citation type="submission" date="2020-09" db="EMBL/GenBank/DDBJ databases">
        <authorList>
            <person name="Sun Q."/>
            <person name="Ohkuma M."/>
        </authorList>
    </citation>
    <scope>NUCLEOTIDE SEQUENCE</scope>
    <source>
        <strain evidence="1">JCM 4369</strain>
    </source>
</reference>
<reference evidence="1" key="1">
    <citation type="journal article" date="2014" name="Int. J. Syst. Evol. Microbiol.">
        <title>Complete genome sequence of Corynebacterium casei LMG S-19264T (=DSM 44701T), isolated from a smear-ripened cheese.</title>
        <authorList>
            <consortium name="US DOE Joint Genome Institute (JGI-PGF)"/>
            <person name="Walter F."/>
            <person name="Albersmeier A."/>
            <person name="Kalinowski J."/>
            <person name="Ruckert C."/>
        </authorList>
    </citation>
    <scope>NUCLEOTIDE SEQUENCE</scope>
    <source>
        <strain evidence="1">JCM 4369</strain>
    </source>
</reference>
<keyword evidence="2" id="KW-1185">Reference proteome</keyword>
<protein>
    <recommendedName>
        <fullName evidence="3">Nucleoside 2-deoxyribosyltransferase</fullName>
    </recommendedName>
</protein>
<dbReference type="Pfam" id="PF05014">
    <property type="entry name" value="Nuc_deoxyrib_tr"/>
    <property type="match status" value="1"/>
</dbReference>
<sequence>MTVLAPAHPAGPARPLASLTVFVGGPIKAGFTDGTFDPVLRHRVDSVVGHLTAAGARVISAHQEEGFAPLPPGAQQGIVGRDFGWLRQCDIYVPLLPLDPQGTLVPSLGTGVEVGWATALGTPAVLLVETARIDRYSPFLRGLPDAFPVQLMDLTEAVESPTALAECLAALRRTA</sequence>
<gene>
    <name evidence="1" type="ORF">GCM10010260_43860</name>
</gene>
<dbReference type="Proteomes" id="UP000618795">
    <property type="component" value="Unassembled WGS sequence"/>
</dbReference>
<organism evidence="1 2">
    <name type="scientific">Streptomyces filipinensis</name>
    <dbReference type="NCBI Taxonomy" id="66887"/>
    <lineage>
        <taxon>Bacteria</taxon>
        <taxon>Bacillati</taxon>
        <taxon>Actinomycetota</taxon>
        <taxon>Actinomycetes</taxon>
        <taxon>Kitasatosporales</taxon>
        <taxon>Streptomycetaceae</taxon>
        <taxon>Streptomyces</taxon>
    </lineage>
</organism>
<accession>A0A918ICP2</accession>
<evidence type="ECO:0000313" key="2">
    <source>
        <dbReference type="Proteomes" id="UP000618795"/>
    </source>
</evidence>